<evidence type="ECO:0000313" key="14">
    <source>
        <dbReference type="Proteomes" id="UP000317318"/>
    </source>
</evidence>
<gene>
    <name evidence="11 13" type="primary">nadD</name>
    <name evidence="13" type="ORF">Pan189_07710</name>
</gene>
<proteinExistence type="inferred from homology"/>
<dbReference type="Pfam" id="PF01467">
    <property type="entry name" value="CTP_transf_like"/>
    <property type="match status" value="1"/>
</dbReference>
<evidence type="ECO:0000259" key="12">
    <source>
        <dbReference type="Pfam" id="PF01467"/>
    </source>
</evidence>
<evidence type="ECO:0000256" key="4">
    <source>
        <dbReference type="ARBA" id="ARBA00022642"/>
    </source>
</evidence>
<dbReference type="InterPro" id="IPR014729">
    <property type="entry name" value="Rossmann-like_a/b/a_fold"/>
</dbReference>
<evidence type="ECO:0000256" key="10">
    <source>
        <dbReference type="ARBA" id="ARBA00048721"/>
    </source>
</evidence>
<sequence length="204" mass="22717">MKLGIYGGTFDPVHFGHLLLAEQCREQLELDEVRFVPAGDPPHKDRLGLSDGKARAEMLDFATAGNPDFVVDRRELKRVGPSYTIETLREIKAEQPDASLYFLMGADSLAYLAAWREPQEILKLATVAAVGRPGGISLDRDKVKQVWGDDLADRIHIINMPQIDLSATDIRRRVRDGRSIRYMVPASVEAYIGDRELFGNGGNP</sequence>
<dbReference type="PANTHER" id="PTHR39321:SF3">
    <property type="entry name" value="PHOSPHOPANTETHEINE ADENYLYLTRANSFERASE"/>
    <property type="match status" value="1"/>
</dbReference>
<reference evidence="13 14" key="1">
    <citation type="submission" date="2019-02" db="EMBL/GenBank/DDBJ databases">
        <title>Deep-cultivation of Planctomycetes and their phenomic and genomic characterization uncovers novel biology.</title>
        <authorList>
            <person name="Wiegand S."/>
            <person name="Jogler M."/>
            <person name="Boedeker C."/>
            <person name="Pinto D."/>
            <person name="Vollmers J."/>
            <person name="Rivas-Marin E."/>
            <person name="Kohn T."/>
            <person name="Peeters S.H."/>
            <person name="Heuer A."/>
            <person name="Rast P."/>
            <person name="Oberbeckmann S."/>
            <person name="Bunk B."/>
            <person name="Jeske O."/>
            <person name="Meyerdierks A."/>
            <person name="Storesund J.E."/>
            <person name="Kallscheuer N."/>
            <person name="Luecker S."/>
            <person name="Lage O.M."/>
            <person name="Pohl T."/>
            <person name="Merkel B.J."/>
            <person name="Hornburger P."/>
            <person name="Mueller R.-W."/>
            <person name="Bruemmer F."/>
            <person name="Labrenz M."/>
            <person name="Spormann A.M."/>
            <person name="Op den Camp H."/>
            <person name="Overmann J."/>
            <person name="Amann R."/>
            <person name="Jetten M.S.M."/>
            <person name="Mascher T."/>
            <person name="Medema M.H."/>
            <person name="Devos D.P."/>
            <person name="Kaster A.-K."/>
            <person name="Ovreas L."/>
            <person name="Rohde M."/>
            <person name="Galperin M.Y."/>
            <person name="Jogler C."/>
        </authorList>
    </citation>
    <scope>NUCLEOTIDE SEQUENCE [LARGE SCALE GENOMIC DNA]</scope>
    <source>
        <strain evidence="13 14">Pan189</strain>
    </source>
</reference>
<comment type="similarity">
    <text evidence="3 11">Belongs to the NadD family.</text>
</comment>
<dbReference type="KEGG" id="svp:Pan189_07710"/>
<name>A0A517QXN5_9PLAN</name>
<keyword evidence="8 11" id="KW-0067">ATP-binding</keyword>
<evidence type="ECO:0000256" key="5">
    <source>
        <dbReference type="ARBA" id="ARBA00022679"/>
    </source>
</evidence>
<dbReference type="GO" id="GO:0004515">
    <property type="term" value="F:nicotinate-nucleotide adenylyltransferase activity"/>
    <property type="evidence" value="ECO:0007669"/>
    <property type="project" value="UniProtKB-UniRule"/>
</dbReference>
<comment type="function">
    <text evidence="1 11">Catalyzes the reversible adenylation of nicotinate mononucleotide (NaMN) to nicotinic acid adenine dinucleotide (NaAD).</text>
</comment>
<dbReference type="SUPFAM" id="SSF52374">
    <property type="entry name" value="Nucleotidylyl transferase"/>
    <property type="match status" value="1"/>
</dbReference>
<comment type="catalytic activity">
    <reaction evidence="10 11">
        <text>nicotinate beta-D-ribonucleotide + ATP + H(+) = deamido-NAD(+) + diphosphate</text>
        <dbReference type="Rhea" id="RHEA:22860"/>
        <dbReference type="ChEBI" id="CHEBI:15378"/>
        <dbReference type="ChEBI" id="CHEBI:30616"/>
        <dbReference type="ChEBI" id="CHEBI:33019"/>
        <dbReference type="ChEBI" id="CHEBI:57502"/>
        <dbReference type="ChEBI" id="CHEBI:58437"/>
        <dbReference type="EC" id="2.7.7.18"/>
    </reaction>
</comment>
<dbReference type="GO" id="GO:0005524">
    <property type="term" value="F:ATP binding"/>
    <property type="evidence" value="ECO:0007669"/>
    <property type="project" value="UniProtKB-KW"/>
</dbReference>
<keyword evidence="6 11" id="KW-0548">Nucleotidyltransferase</keyword>
<organism evidence="13 14">
    <name type="scientific">Stratiformator vulcanicus</name>
    <dbReference type="NCBI Taxonomy" id="2527980"/>
    <lineage>
        <taxon>Bacteria</taxon>
        <taxon>Pseudomonadati</taxon>
        <taxon>Planctomycetota</taxon>
        <taxon>Planctomycetia</taxon>
        <taxon>Planctomycetales</taxon>
        <taxon>Planctomycetaceae</taxon>
        <taxon>Stratiformator</taxon>
    </lineage>
</organism>
<dbReference type="UniPathway" id="UPA00253">
    <property type="reaction ID" value="UER00332"/>
</dbReference>
<keyword evidence="9 11" id="KW-0520">NAD</keyword>
<evidence type="ECO:0000256" key="3">
    <source>
        <dbReference type="ARBA" id="ARBA00009014"/>
    </source>
</evidence>
<evidence type="ECO:0000256" key="7">
    <source>
        <dbReference type="ARBA" id="ARBA00022741"/>
    </source>
</evidence>
<dbReference type="EMBL" id="CP036268">
    <property type="protein sequence ID" value="QDT36415.1"/>
    <property type="molecule type" value="Genomic_DNA"/>
</dbReference>
<dbReference type="NCBIfam" id="TIGR00125">
    <property type="entry name" value="cyt_tran_rel"/>
    <property type="match status" value="1"/>
</dbReference>
<dbReference type="EC" id="2.7.7.18" evidence="11"/>
<dbReference type="NCBIfam" id="TIGR00482">
    <property type="entry name" value="nicotinate (nicotinamide) nucleotide adenylyltransferase"/>
    <property type="match status" value="1"/>
</dbReference>
<dbReference type="CDD" id="cd02165">
    <property type="entry name" value="NMNAT"/>
    <property type="match status" value="1"/>
</dbReference>
<evidence type="ECO:0000313" key="13">
    <source>
        <dbReference type="EMBL" id="QDT36415.1"/>
    </source>
</evidence>
<evidence type="ECO:0000256" key="9">
    <source>
        <dbReference type="ARBA" id="ARBA00023027"/>
    </source>
</evidence>
<keyword evidence="7 11" id="KW-0547">Nucleotide-binding</keyword>
<dbReference type="NCBIfam" id="NF000840">
    <property type="entry name" value="PRK00071.1-3"/>
    <property type="match status" value="1"/>
</dbReference>
<dbReference type="OrthoDB" id="5295945at2"/>
<dbReference type="Gene3D" id="3.40.50.620">
    <property type="entry name" value="HUPs"/>
    <property type="match status" value="1"/>
</dbReference>
<dbReference type="HAMAP" id="MF_00244">
    <property type="entry name" value="NaMN_adenylyltr"/>
    <property type="match status" value="1"/>
</dbReference>
<keyword evidence="4 11" id="KW-0662">Pyridine nucleotide biosynthesis</keyword>
<evidence type="ECO:0000256" key="1">
    <source>
        <dbReference type="ARBA" id="ARBA00002324"/>
    </source>
</evidence>
<evidence type="ECO:0000256" key="8">
    <source>
        <dbReference type="ARBA" id="ARBA00022840"/>
    </source>
</evidence>
<keyword evidence="14" id="KW-1185">Reference proteome</keyword>
<evidence type="ECO:0000256" key="6">
    <source>
        <dbReference type="ARBA" id="ARBA00022695"/>
    </source>
</evidence>
<dbReference type="AlphaFoldDB" id="A0A517QXN5"/>
<dbReference type="InterPro" id="IPR005248">
    <property type="entry name" value="NadD/NMNAT"/>
</dbReference>
<dbReference type="InterPro" id="IPR004821">
    <property type="entry name" value="Cyt_trans-like"/>
</dbReference>
<evidence type="ECO:0000256" key="11">
    <source>
        <dbReference type="HAMAP-Rule" id="MF_00244"/>
    </source>
</evidence>
<dbReference type="Proteomes" id="UP000317318">
    <property type="component" value="Chromosome"/>
</dbReference>
<keyword evidence="5 11" id="KW-0808">Transferase</keyword>
<dbReference type="PANTHER" id="PTHR39321">
    <property type="entry name" value="NICOTINATE-NUCLEOTIDE ADENYLYLTRANSFERASE-RELATED"/>
    <property type="match status" value="1"/>
</dbReference>
<feature type="domain" description="Cytidyltransferase-like" evidence="12">
    <location>
        <begin position="5"/>
        <end position="173"/>
    </location>
</feature>
<dbReference type="GO" id="GO:0009435">
    <property type="term" value="P:NAD+ biosynthetic process"/>
    <property type="evidence" value="ECO:0007669"/>
    <property type="project" value="UniProtKB-UniRule"/>
</dbReference>
<protein>
    <recommendedName>
        <fullName evidence="11">Probable nicotinate-nucleotide adenylyltransferase</fullName>
        <ecNumber evidence="11">2.7.7.18</ecNumber>
    </recommendedName>
    <alternativeName>
        <fullName evidence="11">Deamido-NAD(+) diphosphorylase</fullName>
    </alternativeName>
    <alternativeName>
        <fullName evidence="11">Deamido-NAD(+) pyrophosphorylase</fullName>
    </alternativeName>
    <alternativeName>
        <fullName evidence="11">Nicotinate mononucleotide adenylyltransferase</fullName>
        <shortName evidence="11">NaMN adenylyltransferase</shortName>
    </alternativeName>
</protein>
<dbReference type="RefSeq" id="WP_145362620.1">
    <property type="nucleotide sequence ID" value="NZ_CP036268.1"/>
</dbReference>
<accession>A0A517QXN5</accession>
<comment type="pathway">
    <text evidence="2 11">Cofactor biosynthesis; NAD(+) biosynthesis; deamido-NAD(+) from nicotinate D-ribonucleotide: step 1/1.</text>
</comment>
<evidence type="ECO:0000256" key="2">
    <source>
        <dbReference type="ARBA" id="ARBA00005019"/>
    </source>
</evidence>